<dbReference type="EMBL" id="LASV01000418">
    <property type="protein sequence ID" value="KKA18804.1"/>
    <property type="molecule type" value="Genomic_DNA"/>
</dbReference>
<accession>A0A0F4YKQ0</accession>
<evidence type="ECO:0000313" key="2">
    <source>
        <dbReference type="Proteomes" id="UP000053958"/>
    </source>
</evidence>
<keyword evidence="2" id="KW-1185">Reference proteome</keyword>
<name>A0A0F4YKQ0_RASE3</name>
<dbReference type="OrthoDB" id="10635940at2759"/>
<gene>
    <name evidence="1" type="ORF">T310_7244</name>
</gene>
<reference evidence="1 2" key="1">
    <citation type="submission" date="2015-04" db="EMBL/GenBank/DDBJ databases">
        <authorList>
            <person name="Heijne W.H."/>
            <person name="Fedorova N.D."/>
            <person name="Nierman W.C."/>
            <person name="Vollebregt A.W."/>
            <person name="Zhao Z."/>
            <person name="Wu L."/>
            <person name="Kumar M."/>
            <person name="Stam H."/>
            <person name="van den Berg M.A."/>
            <person name="Pel H.J."/>
        </authorList>
    </citation>
    <scope>NUCLEOTIDE SEQUENCE [LARGE SCALE GENOMIC DNA]</scope>
    <source>
        <strain evidence="1 2">CBS 393.64</strain>
    </source>
</reference>
<sequence length="207" mass="22513">MAATTVANTAANTAAGHISVPSIAILVNVAKMPPAGVKPPYMRDWKAAAREPVTRKRIGICLLAKVKQEGRKGVASFFCWGKERKRRRSYEVELPTPSTLTSAALSSWLFHFHLHLLCTLHEELVDGCGEAACAGEVGACEDDVWDVHCALYCIFCCWTDPDRLATREPGASGLLFMHHPPTGNKTTARASRKANSLTSDKFILYGG</sequence>
<evidence type="ECO:0000313" key="1">
    <source>
        <dbReference type="EMBL" id="KKA18804.1"/>
    </source>
</evidence>
<comment type="caution">
    <text evidence="1">The sequence shown here is derived from an EMBL/GenBank/DDBJ whole genome shotgun (WGS) entry which is preliminary data.</text>
</comment>
<protein>
    <submittedName>
        <fullName evidence="1">Uncharacterized protein</fullName>
    </submittedName>
</protein>
<proteinExistence type="predicted"/>
<organism evidence="1 2">
    <name type="scientific">Rasamsonia emersonii (strain ATCC 16479 / CBS 393.64 / IMI 116815)</name>
    <dbReference type="NCBI Taxonomy" id="1408163"/>
    <lineage>
        <taxon>Eukaryota</taxon>
        <taxon>Fungi</taxon>
        <taxon>Dikarya</taxon>
        <taxon>Ascomycota</taxon>
        <taxon>Pezizomycotina</taxon>
        <taxon>Eurotiomycetes</taxon>
        <taxon>Eurotiomycetidae</taxon>
        <taxon>Eurotiales</taxon>
        <taxon>Trichocomaceae</taxon>
        <taxon>Rasamsonia</taxon>
    </lineage>
</organism>
<dbReference type="AlphaFoldDB" id="A0A0F4YKQ0"/>
<dbReference type="GeneID" id="25319520"/>
<dbReference type="RefSeq" id="XP_013325416.1">
    <property type="nucleotide sequence ID" value="XM_013469962.1"/>
</dbReference>
<dbReference type="Proteomes" id="UP000053958">
    <property type="component" value="Unassembled WGS sequence"/>
</dbReference>